<name>B7KM40_GLOC7</name>
<reference evidence="3" key="1">
    <citation type="journal article" date="2011" name="MBio">
        <title>Novel metabolic attributes of the genus Cyanothece, comprising a group of unicellular nitrogen-fixing Cyanobacteria.</title>
        <authorList>
            <person name="Bandyopadhyay A."/>
            <person name="Elvitigala T."/>
            <person name="Welsh E."/>
            <person name="Stockel J."/>
            <person name="Liberton M."/>
            <person name="Min H."/>
            <person name="Sherman L.A."/>
            <person name="Pakrasi H.B."/>
        </authorList>
    </citation>
    <scope>NUCLEOTIDE SEQUENCE [LARGE SCALE GENOMIC DNA]</scope>
    <source>
        <strain evidence="3">PCC 7424</strain>
        <plasmid evidence="3">pP742401</plasmid>
    </source>
</reference>
<dbReference type="KEGG" id="cyc:PCC7424_5799"/>
<evidence type="ECO:0000313" key="2">
    <source>
        <dbReference type="EMBL" id="ACK73862.1"/>
    </source>
</evidence>
<dbReference type="Proteomes" id="UP000002384">
    <property type="component" value="Plasmid pP742401"/>
</dbReference>
<dbReference type="eggNOG" id="COG0507">
    <property type="taxonomic scope" value="Bacteria"/>
</dbReference>
<evidence type="ECO:0000313" key="3">
    <source>
        <dbReference type="Proteomes" id="UP000002384"/>
    </source>
</evidence>
<organism evidence="2 3">
    <name type="scientific">Gloeothece citriformis (strain PCC 7424)</name>
    <name type="common">Cyanothece sp. (strain PCC 7424)</name>
    <dbReference type="NCBI Taxonomy" id="65393"/>
    <lineage>
        <taxon>Bacteria</taxon>
        <taxon>Bacillati</taxon>
        <taxon>Cyanobacteriota</taxon>
        <taxon>Cyanophyceae</taxon>
        <taxon>Oscillatoriophycideae</taxon>
        <taxon>Chroococcales</taxon>
        <taxon>Aphanothecaceae</taxon>
        <taxon>Gloeothece</taxon>
        <taxon>Gloeothece citriformis</taxon>
    </lineage>
</organism>
<proteinExistence type="predicted"/>
<dbReference type="RefSeq" id="WP_012599763.1">
    <property type="nucleotide sequence ID" value="NC_011738.1"/>
</dbReference>
<geneLocation type="plasmid" evidence="2 3">
    <name>pP742401</name>
</geneLocation>
<feature type="compositionally biased region" description="Basic and acidic residues" evidence="1">
    <location>
        <begin position="342"/>
        <end position="354"/>
    </location>
</feature>
<accession>B7KM40</accession>
<protein>
    <submittedName>
        <fullName evidence="2">Mobilization protein TraI-like protein</fullName>
    </submittedName>
</protein>
<feature type="compositionally biased region" description="Polar residues" evidence="1">
    <location>
        <begin position="355"/>
        <end position="370"/>
    </location>
</feature>
<keyword evidence="2" id="KW-0614">Plasmid</keyword>
<dbReference type="OrthoDB" id="1634048at2"/>
<feature type="region of interest" description="Disordered" evidence="1">
    <location>
        <begin position="339"/>
        <end position="370"/>
    </location>
</feature>
<gene>
    <name evidence="2" type="ordered locus">PCC7424_5799</name>
</gene>
<evidence type="ECO:0000256" key="1">
    <source>
        <dbReference type="SAM" id="MobiDB-lite"/>
    </source>
</evidence>
<dbReference type="AlphaFoldDB" id="B7KM40"/>
<keyword evidence="3" id="KW-1185">Reference proteome</keyword>
<dbReference type="HOGENOM" id="CLU_747460_0_0_3"/>
<dbReference type="EMBL" id="CP001292">
    <property type="protein sequence ID" value="ACK73862.1"/>
    <property type="molecule type" value="Genomic_DNA"/>
</dbReference>
<sequence length="370" mass="42698">MPTVKVTLSLKKSPHIQKASELMALGEIKKSFAVLEESGSIQQAQHCDKITQITEDYLAIASDERDKTVIVVQTKDEVEDITVRIRSRLIEGGQLGKSARITQLKAKTIKGAQCRDINNIEIGDGIKPTKDYKKRNLKKARLYTVLDKTRDRLTLVDKEGTKYTVDPIFEKTVYTQIPLQIAEGDRLFWTRRDSQLQHKKGQEFKVKWIRENTAKIEYYDGKIEQINLNTPLHLDFGWVKPNYRSRGNDEKILMFVGALDKDNFYKALSGTKYQLKFYMDNVQEFLEVVSLEQENPLADKREELAAQRRETNFKEKIIKNSVVKVYNETRDLIKLSDSSQEIVKDTDSKKEKNTIETQSNKPEKSNTNSL</sequence>